<evidence type="ECO:0000256" key="3">
    <source>
        <dbReference type="ARBA" id="ARBA00022741"/>
    </source>
</evidence>
<sequence length="559" mass="59907">MTLTDERADAGALRPADTDVLLRAETLSVSFHGRPVVNDVSFELRRGECLAIVGESGSGKSVTARSLVGLTGAGAAVSAGQLSLEGQDLTTVTEKQWRALRGRRVGFVLQDALVSLDPLRPVGAEIEEALRLHGWGRARDRRRKAIELLEAVGVPQPEQRARQRPDELSGGLRQRALIASALALDPELIIADEPTTALDVTVQAHVLALLADAKRRGTSLIVISHDLSVVAELADRIIVMTGGSVVESGAADRVLGDPQHPYTRRLLAAVPGTHTRGKRLSDAPAVAARRHPPVDEPAAVPALAAAHLTKRFPRPDGSLATAVDDVSFALERGTTLGIVGESGSGKSTTARLALALESPDEGEVTLLGRPWTAVSERKRRRLRSRISVVYQDPLSSFDPRWNTERILLDALPESVPAADRRSRIAELVRQVGLPADVLARFPLRLSGGQRQRIAIARALATEPEVLVLDEAVSALDVSVQAQILDLLADLKQQLRLSYLFISHDLGVISHVSDDVLVMKDGRVVEHGPVEQIFAHPAHPYTAQLVGAAAPRLAASDPLT</sequence>
<dbReference type="OrthoDB" id="4008250at2"/>
<evidence type="ECO:0000256" key="4">
    <source>
        <dbReference type="ARBA" id="ARBA00022840"/>
    </source>
</evidence>
<dbReference type="PROSITE" id="PS50893">
    <property type="entry name" value="ABC_TRANSPORTER_2"/>
    <property type="match status" value="2"/>
</dbReference>
<evidence type="ECO:0000256" key="1">
    <source>
        <dbReference type="ARBA" id="ARBA00005417"/>
    </source>
</evidence>
<dbReference type="Pfam" id="PF08352">
    <property type="entry name" value="oligo_HPY"/>
    <property type="match status" value="2"/>
</dbReference>
<dbReference type="GO" id="GO:0055085">
    <property type="term" value="P:transmembrane transport"/>
    <property type="evidence" value="ECO:0007669"/>
    <property type="project" value="UniProtKB-ARBA"/>
</dbReference>
<evidence type="ECO:0000256" key="2">
    <source>
        <dbReference type="ARBA" id="ARBA00022448"/>
    </source>
</evidence>
<name>A0A1H4LI05_9MICO</name>
<dbReference type="InterPro" id="IPR050319">
    <property type="entry name" value="ABC_transp_ATP-bind"/>
</dbReference>
<dbReference type="CDD" id="cd03257">
    <property type="entry name" value="ABC_NikE_OppD_transporters"/>
    <property type="match status" value="2"/>
</dbReference>
<dbReference type="GO" id="GO:0016887">
    <property type="term" value="F:ATP hydrolysis activity"/>
    <property type="evidence" value="ECO:0007669"/>
    <property type="project" value="InterPro"/>
</dbReference>
<keyword evidence="2" id="KW-0813">Transport</keyword>
<dbReference type="PROSITE" id="PS00211">
    <property type="entry name" value="ABC_TRANSPORTER_1"/>
    <property type="match status" value="1"/>
</dbReference>
<keyword evidence="4 6" id="KW-0067">ATP-binding</keyword>
<dbReference type="InterPro" id="IPR027417">
    <property type="entry name" value="P-loop_NTPase"/>
</dbReference>
<dbReference type="InterPro" id="IPR003593">
    <property type="entry name" value="AAA+_ATPase"/>
</dbReference>
<evidence type="ECO:0000313" key="6">
    <source>
        <dbReference type="EMBL" id="SEB69932.1"/>
    </source>
</evidence>
<organism evidence="6 7">
    <name type="scientific">Paramicrobacterium humi</name>
    <dbReference type="NCBI Taxonomy" id="640635"/>
    <lineage>
        <taxon>Bacteria</taxon>
        <taxon>Bacillati</taxon>
        <taxon>Actinomycetota</taxon>
        <taxon>Actinomycetes</taxon>
        <taxon>Micrococcales</taxon>
        <taxon>Microbacteriaceae</taxon>
        <taxon>Paramicrobacterium</taxon>
    </lineage>
</organism>
<dbReference type="NCBIfam" id="NF007739">
    <property type="entry name" value="PRK10419.1"/>
    <property type="match status" value="2"/>
</dbReference>
<dbReference type="AlphaFoldDB" id="A0A1H4LI05"/>
<feature type="domain" description="ABC transporter" evidence="5">
    <location>
        <begin position="22"/>
        <end position="267"/>
    </location>
</feature>
<reference evidence="6 7" key="1">
    <citation type="submission" date="2016-10" db="EMBL/GenBank/DDBJ databases">
        <authorList>
            <person name="de Groot N.N."/>
        </authorList>
    </citation>
    <scope>NUCLEOTIDE SEQUENCE [LARGE SCALE GENOMIC DNA]</scope>
    <source>
        <strain evidence="6 7">DSM 21799</strain>
    </source>
</reference>
<dbReference type="InterPro" id="IPR003439">
    <property type="entry name" value="ABC_transporter-like_ATP-bd"/>
</dbReference>
<dbReference type="Proteomes" id="UP000199183">
    <property type="component" value="Unassembled WGS sequence"/>
</dbReference>
<keyword evidence="3" id="KW-0547">Nucleotide-binding</keyword>
<dbReference type="Pfam" id="PF00005">
    <property type="entry name" value="ABC_tran"/>
    <property type="match status" value="2"/>
</dbReference>
<dbReference type="PANTHER" id="PTHR43776">
    <property type="entry name" value="TRANSPORT ATP-BINDING PROTEIN"/>
    <property type="match status" value="1"/>
</dbReference>
<dbReference type="SMART" id="SM00382">
    <property type="entry name" value="AAA"/>
    <property type="match status" value="2"/>
</dbReference>
<dbReference type="NCBIfam" id="NF008453">
    <property type="entry name" value="PRK11308.1"/>
    <property type="match status" value="2"/>
</dbReference>
<accession>A0A1H4LI05</accession>
<dbReference type="RefSeq" id="WP_091182238.1">
    <property type="nucleotide sequence ID" value="NZ_FNRY01000001.1"/>
</dbReference>
<feature type="domain" description="ABC transporter" evidence="5">
    <location>
        <begin position="303"/>
        <end position="545"/>
    </location>
</feature>
<keyword evidence="7" id="KW-1185">Reference proteome</keyword>
<protein>
    <submittedName>
        <fullName evidence="6">Peptide/nickel transport system ATP-binding protein</fullName>
    </submittedName>
</protein>
<dbReference type="Gene3D" id="3.40.50.300">
    <property type="entry name" value="P-loop containing nucleotide triphosphate hydrolases"/>
    <property type="match status" value="2"/>
</dbReference>
<proteinExistence type="inferred from homology"/>
<dbReference type="STRING" id="640635.SAMN04489806_1540"/>
<dbReference type="PANTHER" id="PTHR43776:SF7">
    <property type="entry name" value="D,D-DIPEPTIDE TRANSPORT ATP-BINDING PROTEIN DDPF-RELATED"/>
    <property type="match status" value="1"/>
</dbReference>
<dbReference type="EMBL" id="FNRY01000001">
    <property type="protein sequence ID" value="SEB69932.1"/>
    <property type="molecule type" value="Genomic_DNA"/>
</dbReference>
<dbReference type="InterPro" id="IPR013563">
    <property type="entry name" value="Oligopep_ABC_C"/>
</dbReference>
<dbReference type="GO" id="GO:0005524">
    <property type="term" value="F:ATP binding"/>
    <property type="evidence" value="ECO:0007669"/>
    <property type="project" value="UniProtKB-KW"/>
</dbReference>
<gene>
    <name evidence="6" type="ORF">SAMN04489806_1540</name>
</gene>
<dbReference type="GO" id="GO:0015833">
    <property type="term" value="P:peptide transport"/>
    <property type="evidence" value="ECO:0007669"/>
    <property type="project" value="InterPro"/>
</dbReference>
<comment type="similarity">
    <text evidence="1">Belongs to the ABC transporter superfamily.</text>
</comment>
<evidence type="ECO:0000313" key="7">
    <source>
        <dbReference type="Proteomes" id="UP000199183"/>
    </source>
</evidence>
<dbReference type="SUPFAM" id="SSF52540">
    <property type="entry name" value="P-loop containing nucleoside triphosphate hydrolases"/>
    <property type="match status" value="2"/>
</dbReference>
<dbReference type="InterPro" id="IPR017871">
    <property type="entry name" value="ABC_transporter-like_CS"/>
</dbReference>
<evidence type="ECO:0000259" key="5">
    <source>
        <dbReference type="PROSITE" id="PS50893"/>
    </source>
</evidence>